<dbReference type="AlphaFoldDB" id="A0A1M5GU13"/>
<dbReference type="GO" id="GO:0016020">
    <property type="term" value="C:membrane"/>
    <property type="evidence" value="ECO:0007669"/>
    <property type="project" value="GOC"/>
</dbReference>
<keyword evidence="7 11" id="KW-0328">Glycosyltransferase</keyword>
<comment type="catalytic activity">
    <reaction evidence="10 11">
        <text>a lipid X + a UDP-2-N,3-O-bis[(3R)-3-hydroxyacyl]-alpha-D-glucosamine = a lipid A disaccharide + UDP + H(+)</text>
        <dbReference type="Rhea" id="RHEA:67828"/>
        <dbReference type="ChEBI" id="CHEBI:15378"/>
        <dbReference type="ChEBI" id="CHEBI:58223"/>
        <dbReference type="ChEBI" id="CHEBI:137748"/>
        <dbReference type="ChEBI" id="CHEBI:176338"/>
        <dbReference type="ChEBI" id="CHEBI:176343"/>
        <dbReference type="EC" id="2.4.1.182"/>
    </reaction>
</comment>
<organism evidence="12 13">
    <name type="scientific">Marisediminitalea aggregata</name>
    <dbReference type="NCBI Taxonomy" id="634436"/>
    <lineage>
        <taxon>Bacteria</taxon>
        <taxon>Pseudomonadati</taxon>
        <taxon>Pseudomonadota</taxon>
        <taxon>Gammaproteobacteria</taxon>
        <taxon>Alteromonadales</taxon>
        <taxon>Alteromonadaceae</taxon>
        <taxon>Marisediminitalea</taxon>
    </lineage>
</organism>
<evidence type="ECO:0000256" key="10">
    <source>
        <dbReference type="ARBA" id="ARBA00048975"/>
    </source>
</evidence>
<evidence type="ECO:0000256" key="9">
    <source>
        <dbReference type="ARBA" id="ARBA00023098"/>
    </source>
</evidence>
<dbReference type="GO" id="GO:0005543">
    <property type="term" value="F:phospholipid binding"/>
    <property type="evidence" value="ECO:0007669"/>
    <property type="project" value="TreeGrafter"/>
</dbReference>
<dbReference type="Pfam" id="PF02684">
    <property type="entry name" value="LpxB"/>
    <property type="match status" value="1"/>
</dbReference>
<evidence type="ECO:0000256" key="1">
    <source>
        <dbReference type="ARBA" id="ARBA00002056"/>
    </source>
</evidence>
<reference evidence="13" key="1">
    <citation type="submission" date="2016-11" db="EMBL/GenBank/DDBJ databases">
        <authorList>
            <person name="Varghese N."/>
            <person name="Submissions S."/>
        </authorList>
    </citation>
    <scope>NUCLEOTIDE SEQUENCE [LARGE SCALE GENOMIC DNA]</scope>
    <source>
        <strain evidence="13">CGMCC 1.8995</strain>
    </source>
</reference>
<evidence type="ECO:0000256" key="3">
    <source>
        <dbReference type="ARBA" id="ARBA00012687"/>
    </source>
</evidence>
<sequence length="384" mass="42871">MSNAPLRIAVVAGEASGDVLAAGMIRALKRRYPNAVFEGIAGPNMQAAGCKSLFDIEILSVMGLVEVLSSIRRILGVKNALIEHFEKHPPDVYIGVDAPDFNLRVEKVLKAKGIKTVHYVSPTVWAWREKRIFKIAKATHRVLGIFPFEHEVYDKYQIPYSFVGHTMADIIPIEPDQAAARQTLKLSLDSSCLAMLPGSRRGEVAKLLPVFAQTVEKLWQKIPDLQVVIPAANQARTQQIHEYLQDHLPAWLNDKRVVLVEGQSREAMIASDVILLASGTATLEAMLCKRPMVAAYLLSWLTHKMMQRMYKPKYFALPNILANEALIPELLQEDVNPERLSQELFALFSSDTTALMAAFTRLHQSLKQNADERAADAVIEVINE</sequence>
<keyword evidence="6 11" id="KW-0441">Lipid A biosynthesis</keyword>
<comment type="similarity">
    <text evidence="2 11">Belongs to the LpxB family.</text>
</comment>
<comment type="function">
    <text evidence="1 11">Condensation of UDP-2,3-diacylglucosamine and 2,3-diacylglucosamine-1-phosphate to form lipid A disaccharide, a precursor of lipid A, a phosphorylated glycolipid that anchors the lipopolysaccharide to the outer membrane of the cell.</text>
</comment>
<proteinExistence type="inferred from homology"/>
<evidence type="ECO:0000313" key="13">
    <source>
        <dbReference type="Proteomes" id="UP000184520"/>
    </source>
</evidence>
<comment type="pathway">
    <text evidence="11">Bacterial outer membrane biogenesis; LPS lipid A biosynthesis.</text>
</comment>
<keyword evidence="9 11" id="KW-0443">Lipid metabolism</keyword>
<dbReference type="CDD" id="cd01635">
    <property type="entry name" value="Glycosyltransferase_GTB-type"/>
    <property type="match status" value="1"/>
</dbReference>
<evidence type="ECO:0000256" key="11">
    <source>
        <dbReference type="HAMAP-Rule" id="MF_00392"/>
    </source>
</evidence>
<gene>
    <name evidence="11" type="primary">lpxB</name>
    <name evidence="12" type="ORF">SAMN05216361_1171</name>
</gene>
<dbReference type="EMBL" id="FQWD01000002">
    <property type="protein sequence ID" value="SHG07168.1"/>
    <property type="molecule type" value="Genomic_DNA"/>
</dbReference>
<evidence type="ECO:0000256" key="2">
    <source>
        <dbReference type="ARBA" id="ARBA00007868"/>
    </source>
</evidence>
<dbReference type="UniPathway" id="UPA00973"/>
<dbReference type="EC" id="2.4.1.182" evidence="3 11"/>
<evidence type="ECO:0000256" key="7">
    <source>
        <dbReference type="ARBA" id="ARBA00022676"/>
    </source>
</evidence>
<keyword evidence="5 11" id="KW-0444">Lipid biosynthesis</keyword>
<dbReference type="OrthoDB" id="9801642at2"/>
<dbReference type="GO" id="GO:0009245">
    <property type="term" value="P:lipid A biosynthetic process"/>
    <property type="evidence" value="ECO:0007669"/>
    <property type="project" value="UniProtKB-UniRule"/>
</dbReference>
<keyword evidence="13" id="KW-1185">Reference proteome</keyword>
<keyword evidence="8 11" id="KW-0808">Transferase</keyword>
<dbReference type="Proteomes" id="UP000184520">
    <property type="component" value="Unassembled WGS sequence"/>
</dbReference>
<dbReference type="GO" id="GO:0008915">
    <property type="term" value="F:lipid-A-disaccharide synthase activity"/>
    <property type="evidence" value="ECO:0007669"/>
    <property type="project" value="UniProtKB-UniRule"/>
</dbReference>
<evidence type="ECO:0000256" key="4">
    <source>
        <dbReference type="ARBA" id="ARBA00020902"/>
    </source>
</evidence>
<evidence type="ECO:0000256" key="6">
    <source>
        <dbReference type="ARBA" id="ARBA00022556"/>
    </source>
</evidence>
<evidence type="ECO:0000256" key="8">
    <source>
        <dbReference type="ARBA" id="ARBA00022679"/>
    </source>
</evidence>
<evidence type="ECO:0000313" key="12">
    <source>
        <dbReference type="EMBL" id="SHG07168.1"/>
    </source>
</evidence>
<dbReference type="InterPro" id="IPR003835">
    <property type="entry name" value="Glyco_trans_19"/>
</dbReference>
<dbReference type="SUPFAM" id="SSF53756">
    <property type="entry name" value="UDP-Glycosyltransferase/glycogen phosphorylase"/>
    <property type="match status" value="1"/>
</dbReference>
<accession>A0A1M5GU13</accession>
<dbReference type="PANTHER" id="PTHR30372">
    <property type="entry name" value="LIPID-A-DISACCHARIDE SYNTHASE"/>
    <property type="match status" value="1"/>
</dbReference>
<name>A0A1M5GU13_9ALTE</name>
<dbReference type="PANTHER" id="PTHR30372:SF4">
    <property type="entry name" value="LIPID-A-DISACCHARIDE SYNTHASE, MITOCHONDRIAL-RELATED"/>
    <property type="match status" value="1"/>
</dbReference>
<dbReference type="STRING" id="634436.SAMN05216361_1171"/>
<dbReference type="HAMAP" id="MF_00392">
    <property type="entry name" value="LpxB"/>
    <property type="match status" value="1"/>
</dbReference>
<protein>
    <recommendedName>
        <fullName evidence="4 11">Lipid-A-disaccharide synthase</fullName>
        <ecNumber evidence="3 11">2.4.1.182</ecNumber>
    </recommendedName>
</protein>
<dbReference type="NCBIfam" id="TIGR00215">
    <property type="entry name" value="lpxB"/>
    <property type="match status" value="1"/>
</dbReference>
<dbReference type="RefSeq" id="WP_073319286.1">
    <property type="nucleotide sequence ID" value="NZ_FQWD01000002.1"/>
</dbReference>
<evidence type="ECO:0000256" key="5">
    <source>
        <dbReference type="ARBA" id="ARBA00022516"/>
    </source>
</evidence>